<feature type="transmembrane region" description="Helical" evidence="7">
    <location>
        <begin position="78"/>
        <end position="95"/>
    </location>
</feature>
<evidence type="ECO:0000256" key="4">
    <source>
        <dbReference type="ARBA" id="ARBA00022989"/>
    </source>
</evidence>
<comment type="similarity">
    <text evidence="2">Belongs to the PA-phosphatase related phosphoesterase family.</text>
</comment>
<dbReference type="GO" id="GO:0016020">
    <property type="term" value="C:membrane"/>
    <property type="evidence" value="ECO:0007669"/>
    <property type="project" value="UniProtKB-SubCell"/>
</dbReference>
<dbReference type="CDD" id="cd03390">
    <property type="entry name" value="PAP2_containing_1_like"/>
    <property type="match status" value="1"/>
</dbReference>
<keyword evidence="3 7" id="KW-0812">Transmembrane</keyword>
<evidence type="ECO:0000256" key="2">
    <source>
        <dbReference type="ARBA" id="ARBA00008816"/>
    </source>
</evidence>
<dbReference type="InterPro" id="IPR036938">
    <property type="entry name" value="PAP2/HPO_sf"/>
</dbReference>
<dbReference type="InterPro" id="IPR000326">
    <property type="entry name" value="PAP2/HPO"/>
</dbReference>
<dbReference type="GO" id="GO:0008195">
    <property type="term" value="F:phosphatidate phosphatase activity"/>
    <property type="evidence" value="ECO:0007669"/>
    <property type="project" value="TreeGrafter"/>
</dbReference>
<feature type="compositionally biased region" description="Acidic residues" evidence="6">
    <location>
        <begin position="327"/>
        <end position="337"/>
    </location>
</feature>
<dbReference type="SMART" id="SM00014">
    <property type="entry name" value="acidPPc"/>
    <property type="match status" value="1"/>
</dbReference>
<evidence type="ECO:0000256" key="1">
    <source>
        <dbReference type="ARBA" id="ARBA00004141"/>
    </source>
</evidence>
<dbReference type="PANTHER" id="PTHR10165">
    <property type="entry name" value="LIPID PHOSPHATE PHOSPHATASE"/>
    <property type="match status" value="1"/>
</dbReference>
<dbReference type="Gene3D" id="1.20.144.10">
    <property type="entry name" value="Phosphatidic acid phosphatase type 2/haloperoxidase"/>
    <property type="match status" value="1"/>
</dbReference>
<keyword evidence="5 7" id="KW-0472">Membrane</keyword>
<evidence type="ECO:0000313" key="10">
    <source>
        <dbReference type="Proteomes" id="UP001164286"/>
    </source>
</evidence>
<dbReference type="GeneID" id="77726751"/>
<dbReference type="Proteomes" id="UP001164286">
    <property type="component" value="Unassembled WGS sequence"/>
</dbReference>
<dbReference type="AlphaFoldDB" id="A0AA38H3T2"/>
<feature type="transmembrane region" description="Helical" evidence="7">
    <location>
        <begin position="257"/>
        <end position="275"/>
    </location>
</feature>
<feature type="domain" description="Phosphatidic acid phosphatase type 2/haloperoxidase" evidence="8">
    <location>
        <begin position="155"/>
        <end position="302"/>
    </location>
</feature>
<feature type="transmembrane region" description="Helical" evidence="7">
    <location>
        <begin position="125"/>
        <end position="146"/>
    </location>
</feature>
<dbReference type="RefSeq" id="XP_052943380.1">
    <property type="nucleotide sequence ID" value="XM_053087546.1"/>
</dbReference>
<evidence type="ECO:0000256" key="6">
    <source>
        <dbReference type="SAM" id="MobiDB-lite"/>
    </source>
</evidence>
<dbReference type="EMBL" id="JAKWFO010000008">
    <property type="protein sequence ID" value="KAI9633603.1"/>
    <property type="molecule type" value="Genomic_DNA"/>
</dbReference>
<feature type="region of interest" description="Disordered" evidence="6">
    <location>
        <begin position="18"/>
        <end position="56"/>
    </location>
</feature>
<evidence type="ECO:0000256" key="7">
    <source>
        <dbReference type="SAM" id="Phobius"/>
    </source>
</evidence>
<evidence type="ECO:0000313" key="9">
    <source>
        <dbReference type="EMBL" id="KAI9633603.1"/>
    </source>
</evidence>
<dbReference type="FunFam" id="1.20.144.10:FF:000017">
    <property type="entry name" value="Diacylglycerol pyrophosphate phosphatase 1"/>
    <property type="match status" value="1"/>
</dbReference>
<accession>A0AA38H3T2</accession>
<comment type="caution">
    <text evidence="9">The sequence shown here is derived from an EMBL/GenBank/DDBJ whole genome shotgun (WGS) entry which is preliminary data.</text>
</comment>
<gene>
    <name evidence="9" type="ORF">MKK02DRAFT_28410</name>
</gene>
<evidence type="ECO:0000259" key="8">
    <source>
        <dbReference type="SMART" id="SM00014"/>
    </source>
</evidence>
<feature type="transmembrane region" description="Helical" evidence="7">
    <location>
        <begin position="227"/>
        <end position="245"/>
    </location>
</feature>
<keyword evidence="4 7" id="KW-1133">Transmembrane helix</keyword>
<dbReference type="GO" id="GO:0046839">
    <property type="term" value="P:phospholipid dephosphorylation"/>
    <property type="evidence" value="ECO:0007669"/>
    <property type="project" value="TreeGrafter"/>
</dbReference>
<protein>
    <submittedName>
        <fullName evidence="9">Phospholipid metabolism-related protein</fullName>
    </submittedName>
</protein>
<feature type="transmembrane region" description="Helical" evidence="7">
    <location>
        <begin position="287"/>
        <end position="306"/>
    </location>
</feature>
<sequence length="370" mass="41371">MTSFTDTVRFCFPSNSSDDNLFPEDNQHRDREGSPNALSTGGRPKLGGRNSSRFLQPEEDDLNRGVLAFSFKHAVRSYLADWALAAFLWGSLALLNRSPGHKREFSLTDISIQHTFAVHERVPPYMLAAISVGIPALILLPISTLVARSKWDIHNAFIGLFMSYTMTGVVTQLIKMSVGRPRPDLIARCMPRAGAVDHAMFGLSTYKICTTQNTLLLDDGFKSFPSGHSSLSFAGLGFLACYLAGKMHLWDKRGHRTRAWWAMSPLLGGIMVAISRTEDNRHHWQDVLVGSLLGMFIAWVSYRSYYPSFRHRHSHLPLAPRAQNAMEAEDGDEDEEGLLPRRTTRLVDEANPRPSEEEQAWRGSGGARRG</sequence>
<dbReference type="GO" id="GO:0006644">
    <property type="term" value="P:phospholipid metabolic process"/>
    <property type="evidence" value="ECO:0007669"/>
    <property type="project" value="InterPro"/>
</dbReference>
<dbReference type="InterPro" id="IPR043216">
    <property type="entry name" value="PAP-like"/>
</dbReference>
<evidence type="ECO:0000256" key="3">
    <source>
        <dbReference type="ARBA" id="ARBA00022692"/>
    </source>
</evidence>
<name>A0AA38H3T2_9TREE</name>
<organism evidence="9 10">
    <name type="scientific">Dioszegia hungarica</name>
    <dbReference type="NCBI Taxonomy" id="4972"/>
    <lineage>
        <taxon>Eukaryota</taxon>
        <taxon>Fungi</taxon>
        <taxon>Dikarya</taxon>
        <taxon>Basidiomycota</taxon>
        <taxon>Agaricomycotina</taxon>
        <taxon>Tremellomycetes</taxon>
        <taxon>Tremellales</taxon>
        <taxon>Bulleribasidiaceae</taxon>
        <taxon>Dioszegia</taxon>
    </lineage>
</organism>
<dbReference type="SUPFAM" id="SSF48317">
    <property type="entry name" value="Acid phosphatase/Vanadium-dependent haloperoxidase"/>
    <property type="match status" value="1"/>
</dbReference>
<feature type="transmembrane region" description="Helical" evidence="7">
    <location>
        <begin position="153"/>
        <end position="174"/>
    </location>
</feature>
<keyword evidence="10" id="KW-1185">Reference proteome</keyword>
<reference evidence="9" key="1">
    <citation type="journal article" date="2022" name="G3 (Bethesda)">
        <title>High quality genome of the basidiomycete yeast Dioszegia hungarica PDD-24b-2 isolated from cloud water.</title>
        <authorList>
            <person name="Jarrige D."/>
            <person name="Haridas S."/>
            <person name="Bleykasten-Grosshans C."/>
            <person name="Joly M."/>
            <person name="Nadalig T."/>
            <person name="Sancelme M."/>
            <person name="Vuilleumier S."/>
            <person name="Grigoriev I.V."/>
            <person name="Amato P."/>
            <person name="Bringel F."/>
        </authorList>
    </citation>
    <scope>NUCLEOTIDE SEQUENCE</scope>
    <source>
        <strain evidence="9">PDD-24b-2</strain>
    </source>
</reference>
<proteinExistence type="inferred from homology"/>
<comment type="subcellular location">
    <subcellularLocation>
        <location evidence="1">Membrane</location>
        <topology evidence="1">Multi-pass membrane protein</topology>
    </subcellularLocation>
</comment>
<evidence type="ECO:0000256" key="5">
    <source>
        <dbReference type="ARBA" id="ARBA00023136"/>
    </source>
</evidence>
<feature type="compositionally biased region" description="Basic and acidic residues" evidence="6">
    <location>
        <begin position="345"/>
        <end position="360"/>
    </location>
</feature>
<dbReference type="PANTHER" id="PTHR10165:SF35">
    <property type="entry name" value="RE23632P"/>
    <property type="match status" value="1"/>
</dbReference>
<feature type="region of interest" description="Disordered" evidence="6">
    <location>
        <begin position="325"/>
        <end position="370"/>
    </location>
</feature>
<dbReference type="Pfam" id="PF01569">
    <property type="entry name" value="PAP2"/>
    <property type="match status" value="1"/>
</dbReference>